<organism evidence="1 2">
    <name type="scientific">Lentibacillus amyloliquefaciens</name>
    <dbReference type="NCBI Taxonomy" id="1472767"/>
    <lineage>
        <taxon>Bacteria</taxon>
        <taxon>Bacillati</taxon>
        <taxon>Bacillota</taxon>
        <taxon>Bacilli</taxon>
        <taxon>Bacillales</taxon>
        <taxon>Bacillaceae</taxon>
        <taxon>Lentibacillus</taxon>
    </lineage>
</organism>
<dbReference type="SUPFAM" id="SSF161266">
    <property type="entry name" value="Gam-like"/>
    <property type="match status" value="1"/>
</dbReference>
<proteinExistence type="predicted"/>
<dbReference type="GO" id="GO:0003690">
    <property type="term" value="F:double-stranded DNA binding"/>
    <property type="evidence" value="ECO:0007669"/>
    <property type="project" value="InterPro"/>
</dbReference>
<dbReference type="AlphaFoldDB" id="A0A0U4F9Z6"/>
<dbReference type="OrthoDB" id="1908548at2"/>
<evidence type="ECO:0000313" key="2">
    <source>
        <dbReference type="Proteomes" id="UP000050331"/>
    </source>
</evidence>
<sequence length="177" mass="20570">MELNEFLDNQEQTNQEGFEITDDQKANWALRKIGQYKDRQSEVNATAEAETEKIEAWANQENDKAQQSIDYFQGLLAKYAMKQRAENPKFKSMKLPNGAIRFRKQQPKFHYSDDQLIDYLKKSERDDLIKVKESPDKSAVKKAFTVNEDKLINTETGEAVDGVEIEHRDETFEVVSE</sequence>
<dbReference type="Proteomes" id="UP000050331">
    <property type="component" value="Chromosome"/>
</dbReference>
<dbReference type="EMBL" id="CP013862">
    <property type="protein sequence ID" value="ALX50438.1"/>
    <property type="molecule type" value="Genomic_DNA"/>
</dbReference>
<keyword evidence="2" id="KW-1185">Reference proteome</keyword>
<name>A0A0U4F9Z6_9BACI</name>
<dbReference type="InterPro" id="IPR009951">
    <property type="entry name" value="Host-nuc_inhib_Gam"/>
</dbReference>
<protein>
    <submittedName>
        <fullName evidence="1">Uncharacterized protein</fullName>
    </submittedName>
</protein>
<dbReference type="GO" id="GO:0042262">
    <property type="term" value="P:DNA protection"/>
    <property type="evidence" value="ECO:0007669"/>
    <property type="project" value="InterPro"/>
</dbReference>
<dbReference type="Pfam" id="PF07352">
    <property type="entry name" value="Phage_Mu_Gam"/>
    <property type="match status" value="1"/>
</dbReference>
<dbReference type="STRING" id="1472767.AOX59_18745"/>
<gene>
    <name evidence="1" type="ORF">AOX59_18745</name>
</gene>
<dbReference type="KEGG" id="lao:AOX59_18745"/>
<accession>A0A0U4F9Z6</accession>
<evidence type="ECO:0000313" key="1">
    <source>
        <dbReference type="EMBL" id="ALX50438.1"/>
    </source>
</evidence>
<reference evidence="1 2" key="1">
    <citation type="submission" date="2016-01" db="EMBL/GenBank/DDBJ databases">
        <title>Complete genome sequence of strain Lentibacillus amyloliquefaciens LAM0015T isolated from saline sediment.</title>
        <authorList>
            <person name="Wang J.-L."/>
            <person name="He M.-X."/>
        </authorList>
    </citation>
    <scope>NUCLEOTIDE SEQUENCE [LARGE SCALE GENOMIC DNA]</scope>
    <source>
        <strain evidence="1 2">LAM0015</strain>
    </source>
</reference>
<dbReference type="RefSeq" id="WP_068447956.1">
    <property type="nucleotide sequence ID" value="NZ_CP013862.1"/>
</dbReference>